<feature type="compositionally biased region" description="Low complexity" evidence="2">
    <location>
        <begin position="81"/>
        <end position="122"/>
    </location>
</feature>
<dbReference type="Proteomes" id="UP000179807">
    <property type="component" value="Unassembled WGS sequence"/>
</dbReference>
<feature type="coiled-coil region" evidence="1">
    <location>
        <begin position="203"/>
        <end position="263"/>
    </location>
</feature>
<evidence type="ECO:0000313" key="4">
    <source>
        <dbReference type="Proteomes" id="UP000179807"/>
    </source>
</evidence>
<proteinExistence type="predicted"/>
<evidence type="ECO:0000313" key="3">
    <source>
        <dbReference type="EMBL" id="OHS97361.1"/>
    </source>
</evidence>
<gene>
    <name evidence="3" type="ORF">TRFO_36416</name>
</gene>
<dbReference type="PANTHER" id="PTHR47026">
    <property type="entry name" value="PIGMENTOSA GTPASE REGULATOR-LIKE PROTEIN, PUTATIVE-RELATED"/>
    <property type="match status" value="1"/>
</dbReference>
<protein>
    <submittedName>
        <fullName evidence="3">Uncharacterized protein</fullName>
    </submittedName>
</protein>
<feature type="region of interest" description="Disordered" evidence="2">
    <location>
        <begin position="1"/>
        <end position="24"/>
    </location>
</feature>
<dbReference type="AlphaFoldDB" id="A0A1J4JFB3"/>
<comment type="caution">
    <text evidence="3">The sequence shown here is derived from an EMBL/GenBank/DDBJ whole genome shotgun (WGS) entry which is preliminary data.</text>
</comment>
<organism evidence="3 4">
    <name type="scientific">Tritrichomonas foetus</name>
    <dbReference type="NCBI Taxonomy" id="1144522"/>
    <lineage>
        <taxon>Eukaryota</taxon>
        <taxon>Metamonada</taxon>
        <taxon>Parabasalia</taxon>
        <taxon>Tritrichomonadida</taxon>
        <taxon>Tritrichomonadidae</taxon>
        <taxon>Tritrichomonas</taxon>
    </lineage>
</organism>
<dbReference type="GeneID" id="94845528"/>
<dbReference type="VEuPathDB" id="TrichDB:TRFO_36416"/>
<accession>A0A1J4JFB3</accession>
<dbReference type="PANTHER" id="PTHR47026:SF2">
    <property type="entry name" value="FLAGELLAR ASSOCIATED PROTEIN"/>
    <property type="match status" value="1"/>
</dbReference>
<dbReference type="RefSeq" id="XP_068350498.1">
    <property type="nucleotide sequence ID" value="XM_068510824.1"/>
</dbReference>
<name>A0A1J4JFB3_9EUKA</name>
<feature type="compositionally biased region" description="Polar residues" evidence="2">
    <location>
        <begin position="14"/>
        <end position="24"/>
    </location>
</feature>
<evidence type="ECO:0000256" key="2">
    <source>
        <dbReference type="SAM" id="MobiDB-lite"/>
    </source>
</evidence>
<feature type="region of interest" description="Disordered" evidence="2">
    <location>
        <begin position="69"/>
        <end position="125"/>
    </location>
</feature>
<feature type="compositionally biased region" description="Polar residues" evidence="2">
    <location>
        <begin position="70"/>
        <end position="80"/>
    </location>
</feature>
<reference evidence="3" key="1">
    <citation type="submission" date="2016-10" db="EMBL/GenBank/DDBJ databases">
        <authorList>
            <person name="Benchimol M."/>
            <person name="Almeida L.G."/>
            <person name="Vasconcelos A.T."/>
            <person name="Perreira-Neves A."/>
            <person name="Rosa I.A."/>
            <person name="Tasca T."/>
            <person name="Bogo M.R."/>
            <person name="de Souza W."/>
        </authorList>
    </citation>
    <scope>NUCLEOTIDE SEQUENCE [LARGE SCALE GENOMIC DNA]</scope>
    <source>
        <strain evidence="3">K</strain>
    </source>
</reference>
<sequence>MSLGTASLEEEYISSENQELSPLQQSVEERIAMIIEANLADSYNHDNDENDSSIYSNRRMFEMTEVTETHIGSSKDSLQTSNNLPKISPKNSPSINSPSNVSPKSTSKNSPKSAASKTSSRSNYDDDYIKYSDEELEQNLQLFITKKKVPSFLMRDQLVDYIKRKSLDALIDENYDEAAKIDKILIELQNAFKEIDEANSPDLESQKNKAQMIENRIASLKNQQNLTNQQWEKRINDFKEKEQEKIEILQQNHQKEREKFEEDCQSRYFLSKFSKPSTQLLQLRRVQKSYALAHDFEAAKSVKAQADLLQIEETKIAQRKAMNSVKVNYLQLVEKQQREIDCYVQNSERKLFELQQERERQQNVDSKVMNQLGKKLVETKTKKNSRIAASSLLSTPTKLPPLTANKRIAEYRRSPEKTQLELKLTDLSSIFAKAKHPK</sequence>
<evidence type="ECO:0000256" key="1">
    <source>
        <dbReference type="SAM" id="Coils"/>
    </source>
</evidence>
<dbReference type="EMBL" id="MLAK01001120">
    <property type="protein sequence ID" value="OHS97361.1"/>
    <property type="molecule type" value="Genomic_DNA"/>
</dbReference>
<keyword evidence="4" id="KW-1185">Reference proteome</keyword>
<keyword evidence="1" id="KW-0175">Coiled coil</keyword>